<dbReference type="PANTHER" id="PTHR46720">
    <property type="entry name" value="HYDROXYLASE, PUTATIVE (AFU_ORTHOLOGUE AFUA_3G01460)-RELATED"/>
    <property type="match status" value="1"/>
</dbReference>
<dbReference type="InterPro" id="IPR036188">
    <property type="entry name" value="FAD/NAD-bd_sf"/>
</dbReference>
<dbReference type="SUPFAM" id="SSF51905">
    <property type="entry name" value="FAD/NAD(P)-binding domain"/>
    <property type="match status" value="1"/>
</dbReference>
<dbReference type="GO" id="GO:0044550">
    <property type="term" value="P:secondary metabolite biosynthetic process"/>
    <property type="evidence" value="ECO:0007669"/>
    <property type="project" value="TreeGrafter"/>
</dbReference>
<name>B6QSZ7_TALMQ</name>
<evidence type="ECO:0000256" key="1">
    <source>
        <dbReference type="ARBA" id="ARBA00022630"/>
    </source>
</evidence>
<dbReference type="AlphaFoldDB" id="B6QSZ7"/>
<dbReference type="PRINTS" id="PR00420">
    <property type="entry name" value="RNGMNOXGNASE"/>
</dbReference>
<keyword evidence="3" id="KW-0560">Oxidoreductase</keyword>
<accession>B6QSZ7</accession>
<organism evidence="5 6">
    <name type="scientific">Talaromyces marneffei (strain ATCC 18224 / CBS 334.59 / QM 7333)</name>
    <name type="common">Penicillium marneffei</name>
    <dbReference type="NCBI Taxonomy" id="441960"/>
    <lineage>
        <taxon>Eukaryota</taxon>
        <taxon>Fungi</taxon>
        <taxon>Dikarya</taxon>
        <taxon>Ascomycota</taxon>
        <taxon>Pezizomycotina</taxon>
        <taxon>Eurotiomycetes</taxon>
        <taxon>Eurotiomycetidae</taxon>
        <taxon>Eurotiales</taxon>
        <taxon>Trichocomaceae</taxon>
        <taxon>Talaromyces</taxon>
        <taxon>Talaromyces sect. Talaromyces</taxon>
    </lineage>
</organism>
<dbReference type="InterPro" id="IPR002938">
    <property type="entry name" value="FAD-bd"/>
</dbReference>
<dbReference type="EMBL" id="DS995905">
    <property type="protein sequence ID" value="EEA19560.1"/>
    <property type="molecule type" value="Genomic_DNA"/>
</dbReference>
<gene>
    <name evidence="5" type="ORF">PMAA_003480</name>
</gene>
<dbReference type="HOGENOM" id="CLU_009665_6_3_1"/>
<dbReference type="VEuPathDB" id="FungiDB:PMAA_003480"/>
<keyword evidence="2" id="KW-0274">FAD</keyword>
<dbReference type="PANTHER" id="PTHR46720:SF3">
    <property type="entry name" value="FAD-BINDING DOMAIN-CONTAINING PROTEIN-RELATED"/>
    <property type="match status" value="1"/>
</dbReference>
<dbReference type="GO" id="GO:0016491">
    <property type="term" value="F:oxidoreductase activity"/>
    <property type="evidence" value="ECO:0007669"/>
    <property type="project" value="UniProtKB-KW"/>
</dbReference>
<protein>
    <submittedName>
        <fullName evidence="5">Monoxygenase, putative</fullName>
    </submittedName>
</protein>
<evidence type="ECO:0000259" key="4">
    <source>
        <dbReference type="Pfam" id="PF01494"/>
    </source>
</evidence>
<sequence length="491" mass="55206">MSMAIKRALEVKIETQRRRKINEQNFRNAIYLYKTAKMASKTTESTDSHPFEISIIGSGIIGLNLALGLLQRNIPITIYEQAQELKEIGTGIGFSANLEECITELDPRISAVLHKIGLRQHQSLQWVVASNTEEDFSLRGKDEMFDMGLSLTKGFWLCHRAELVNELVKLLPVGCLRLGKRLEGVEQKSDTGKVVMSFMDGKKIETDAVIGCDGIKSRVRYLLAGDNNPAGIPHYANESAYRCLVEMHKVSPILGNYASVMTLWIGHGANLVTYPISNNRFFNVAAFVRDNTGYWPDYSKQTVQASKAEIIDSFSSFNPMLRRLIEALPDEQNRWGMFDTLDHPLDSYVEGCVAVAGDAAHASTPHHGMGAGMGIEDAIVLVTVLEKAKQELSSYTAGTPTSRKIVLSRAFETFDSTRRERSQWLVASSRRQGLLNQWEVPEVRNTDDFLRDTAERVSNLYNYDWRLMVQRSIEDYEQRLAQGDEKIQAAL</sequence>
<evidence type="ECO:0000256" key="2">
    <source>
        <dbReference type="ARBA" id="ARBA00022827"/>
    </source>
</evidence>
<proteinExistence type="predicted"/>
<dbReference type="InterPro" id="IPR051104">
    <property type="entry name" value="FAD_monoxygenase"/>
</dbReference>
<keyword evidence="1" id="KW-0285">Flavoprotein</keyword>
<evidence type="ECO:0000313" key="5">
    <source>
        <dbReference type="EMBL" id="EEA19560.1"/>
    </source>
</evidence>
<dbReference type="Pfam" id="PF01494">
    <property type="entry name" value="FAD_binding_3"/>
    <property type="match status" value="1"/>
</dbReference>
<dbReference type="GO" id="GO:0071949">
    <property type="term" value="F:FAD binding"/>
    <property type="evidence" value="ECO:0007669"/>
    <property type="project" value="InterPro"/>
</dbReference>
<dbReference type="SUPFAM" id="SSF54373">
    <property type="entry name" value="FAD-linked reductases, C-terminal domain"/>
    <property type="match status" value="1"/>
</dbReference>
<dbReference type="STRING" id="441960.B6QSZ7"/>
<dbReference type="Gene3D" id="3.50.50.60">
    <property type="entry name" value="FAD/NAD(P)-binding domain"/>
    <property type="match status" value="1"/>
</dbReference>
<dbReference type="OrthoDB" id="417877at2759"/>
<dbReference type="Proteomes" id="UP000001294">
    <property type="component" value="Unassembled WGS sequence"/>
</dbReference>
<evidence type="ECO:0000256" key="3">
    <source>
        <dbReference type="ARBA" id="ARBA00023002"/>
    </source>
</evidence>
<evidence type="ECO:0000313" key="6">
    <source>
        <dbReference type="Proteomes" id="UP000001294"/>
    </source>
</evidence>
<feature type="domain" description="FAD-binding" evidence="4">
    <location>
        <begin position="55"/>
        <end position="387"/>
    </location>
</feature>
<reference evidence="6" key="1">
    <citation type="journal article" date="2015" name="Genome Announc.">
        <title>Genome sequence of the AIDS-associated pathogen Penicillium marneffei (ATCC18224) and its near taxonomic relative Talaromyces stipitatus (ATCC10500).</title>
        <authorList>
            <person name="Nierman W.C."/>
            <person name="Fedorova-Abrams N.D."/>
            <person name="Andrianopoulos A."/>
        </authorList>
    </citation>
    <scope>NUCLEOTIDE SEQUENCE [LARGE SCALE GENOMIC DNA]</scope>
    <source>
        <strain evidence="6">ATCC 18224 / CBS 334.59 / QM 7333</strain>
    </source>
</reference>
<keyword evidence="6" id="KW-1185">Reference proteome</keyword>
<dbReference type="PhylomeDB" id="B6QSZ7"/>